<reference evidence="3" key="1">
    <citation type="submission" date="2016-03" db="EMBL/GenBank/DDBJ databases">
        <authorList>
            <person name="Ploux O."/>
        </authorList>
    </citation>
    <scope>NUCLEOTIDE SEQUENCE</scope>
    <source>
        <strain evidence="3">UC10</strain>
    </source>
</reference>
<keyword evidence="2" id="KW-0732">Signal</keyword>
<name>A0A1Y5PCF9_9MYCO</name>
<sequence length="146" mass="14824">MPMQPNRFCIAGVLAVALIAAGCSSDDSSSGSTSTQTTSASVSATQSNSATTTSSAPASSPAAAGALDDPTCMDIGFAKDNLMVATSGDKARANADTLEKYSPPDPVKAAIEHFVTTVGAQPTDADLDANRNAITDWLKQICPNLK</sequence>
<gene>
    <name evidence="3" type="ORF">MHPYR_310011</name>
</gene>
<proteinExistence type="predicted"/>
<dbReference type="AlphaFoldDB" id="A0A1Y5PCF9"/>
<organism evidence="3">
    <name type="scientific">uncultured Mycobacterium sp</name>
    <dbReference type="NCBI Taxonomy" id="171292"/>
    <lineage>
        <taxon>Bacteria</taxon>
        <taxon>Bacillati</taxon>
        <taxon>Actinomycetota</taxon>
        <taxon>Actinomycetes</taxon>
        <taxon>Mycobacteriales</taxon>
        <taxon>Mycobacteriaceae</taxon>
        <taxon>Mycobacterium</taxon>
        <taxon>environmental samples</taxon>
    </lineage>
</organism>
<feature type="region of interest" description="Disordered" evidence="1">
    <location>
        <begin position="25"/>
        <end position="65"/>
    </location>
</feature>
<evidence type="ECO:0000313" key="3">
    <source>
        <dbReference type="EMBL" id="SBS76347.1"/>
    </source>
</evidence>
<feature type="signal peptide" evidence="2">
    <location>
        <begin position="1"/>
        <end position="25"/>
    </location>
</feature>
<feature type="chain" id="PRO_5038403809" description="DUF732 domain-containing protein" evidence="2">
    <location>
        <begin position="26"/>
        <end position="146"/>
    </location>
</feature>
<evidence type="ECO:0000256" key="1">
    <source>
        <dbReference type="SAM" id="MobiDB-lite"/>
    </source>
</evidence>
<evidence type="ECO:0008006" key="4">
    <source>
        <dbReference type="Google" id="ProtNLM"/>
    </source>
</evidence>
<evidence type="ECO:0000256" key="2">
    <source>
        <dbReference type="SAM" id="SignalP"/>
    </source>
</evidence>
<dbReference type="PROSITE" id="PS51257">
    <property type="entry name" value="PROKAR_LIPOPROTEIN"/>
    <property type="match status" value="1"/>
</dbReference>
<protein>
    <recommendedName>
        <fullName evidence="4">DUF732 domain-containing protein</fullName>
    </recommendedName>
</protein>
<accession>A0A1Y5PCF9</accession>
<dbReference type="EMBL" id="FLQS01000025">
    <property type="protein sequence ID" value="SBS76347.1"/>
    <property type="molecule type" value="Genomic_DNA"/>
</dbReference>